<keyword evidence="3" id="KW-0949">S-adenosyl-L-methionine</keyword>
<dbReference type="PANTHER" id="PTHR43464:SF19">
    <property type="entry name" value="UBIQUINONE BIOSYNTHESIS O-METHYLTRANSFERASE, MITOCHONDRIAL"/>
    <property type="match status" value="1"/>
</dbReference>
<evidence type="ECO:0000256" key="1">
    <source>
        <dbReference type="ARBA" id="ARBA00022603"/>
    </source>
</evidence>
<comment type="caution">
    <text evidence="4">The sequence shown here is derived from an EMBL/GenBank/DDBJ whole genome shotgun (WGS) entry which is preliminary data.</text>
</comment>
<dbReference type="CDD" id="cd02440">
    <property type="entry name" value="AdoMet_MTases"/>
    <property type="match status" value="1"/>
</dbReference>
<dbReference type="Proteomes" id="UP000230580">
    <property type="component" value="Unassembled WGS sequence"/>
</dbReference>
<dbReference type="PANTHER" id="PTHR43464">
    <property type="entry name" value="METHYLTRANSFERASE"/>
    <property type="match status" value="1"/>
</dbReference>
<evidence type="ECO:0000256" key="2">
    <source>
        <dbReference type="ARBA" id="ARBA00022679"/>
    </source>
</evidence>
<keyword evidence="2" id="KW-0808">Transferase</keyword>
<dbReference type="AlphaFoldDB" id="A0A2M8F3F0"/>
<dbReference type="SUPFAM" id="SSF53335">
    <property type="entry name" value="S-adenosyl-L-methionine-dependent methyltransferases"/>
    <property type="match status" value="1"/>
</dbReference>
<name>A0A2M8F3F0_9BACT</name>
<evidence type="ECO:0000313" key="5">
    <source>
        <dbReference type="Proteomes" id="UP000230580"/>
    </source>
</evidence>
<organism evidence="4 5">
    <name type="scientific">Candidatus Roizmanbacteria bacterium CG_4_9_14_0_2_um_filter_35_15</name>
    <dbReference type="NCBI Taxonomy" id="1974836"/>
    <lineage>
        <taxon>Bacteria</taxon>
        <taxon>Candidatus Roizmaniibacteriota</taxon>
    </lineage>
</organism>
<proteinExistence type="predicted"/>
<accession>A0A2M8F3F0</accession>
<sequence>MLKNYNLEYYSEEKILNPPLHVRDEINFIFRRLTKDKNKKIVDFGSGGGRLTIPLLKNGYKITAIDIDKKSQEQLLKTATKIGKNKNLQISKTFPKNGKYDYILGTDILHHLDIGNYFRLFNSHLKKGGKIIFSEPNSWHLFWWVFIFLFLDFKKEKGLVQCSYFSLERRLKKSGFSNIKISGFNLFPPYFISKIKLLRELNYYLSNLVFLKLFAFRLFIEAEK</sequence>
<dbReference type="Pfam" id="PF13489">
    <property type="entry name" value="Methyltransf_23"/>
    <property type="match status" value="1"/>
</dbReference>
<reference evidence="5" key="1">
    <citation type="submission" date="2017-09" db="EMBL/GenBank/DDBJ databases">
        <title>Depth-based differentiation of microbial function through sediment-hosted aquifers and enrichment of novel symbionts in the deep terrestrial subsurface.</title>
        <authorList>
            <person name="Probst A.J."/>
            <person name="Ladd B."/>
            <person name="Jarett J.K."/>
            <person name="Geller-Mcgrath D.E."/>
            <person name="Sieber C.M.K."/>
            <person name="Emerson J.B."/>
            <person name="Anantharaman K."/>
            <person name="Thomas B.C."/>
            <person name="Malmstrom R."/>
            <person name="Stieglmeier M."/>
            <person name="Klingl A."/>
            <person name="Woyke T."/>
            <person name="Ryan C.M."/>
            <person name="Banfield J.F."/>
        </authorList>
    </citation>
    <scope>NUCLEOTIDE SEQUENCE [LARGE SCALE GENOMIC DNA]</scope>
</reference>
<dbReference type="EMBL" id="PFRZ01000027">
    <property type="protein sequence ID" value="PJC33833.1"/>
    <property type="molecule type" value="Genomic_DNA"/>
</dbReference>
<evidence type="ECO:0000256" key="3">
    <source>
        <dbReference type="ARBA" id="ARBA00022691"/>
    </source>
</evidence>
<dbReference type="Gene3D" id="3.40.50.150">
    <property type="entry name" value="Vaccinia Virus protein VP39"/>
    <property type="match status" value="1"/>
</dbReference>
<protein>
    <recommendedName>
        <fullName evidence="6">Methyltransferase type 11 domain-containing protein</fullName>
    </recommendedName>
</protein>
<evidence type="ECO:0000313" key="4">
    <source>
        <dbReference type="EMBL" id="PJC33833.1"/>
    </source>
</evidence>
<dbReference type="GO" id="GO:0008168">
    <property type="term" value="F:methyltransferase activity"/>
    <property type="evidence" value="ECO:0007669"/>
    <property type="project" value="UniProtKB-KW"/>
</dbReference>
<gene>
    <name evidence="4" type="ORF">CO048_02155</name>
</gene>
<dbReference type="InterPro" id="IPR029063">
    <property type="entry name" value="SAM-dependent_MTases_sf"/>
</dbReference>
<dbReference type="GO" id="GO:0032259">
    <property type="term" value="P:methylation"/>
    <property type="evidence" value="ECO:0007669"/>
    <property type="project" value="UniProtKB-KW"/>
</dbReference>
<evidence type="ECO:0008006" key="6">
    <source>
        <dbReference type="Google" id="ProtNLM"/>
    </source>
</evidence>
<keyword evidence="1" id="KW-0489">Methyltransferase</keyword>